<dbReference type="SUPFAM" id="SSF46785">
    <property type="entry name" value="Winged helix' DNA-binding domain"/>
    <property type="match status" value="1"/>
</dbReference>
<organism evidence="6 7">
    <name type="scientific">Nocardiopsis alba</name>
    <dbReference type="NCBI Taxonomy" id="53437"/>
    <lineage>
        <taxon>Bacteria</taxon>
        <taxon>Bacillati</taxon>
        <taxon>Actinomycetota</taxon>
        <taxon>Actinomycetes</taxon>
        <taxon>Streptosporangiales</taxon>
        <taxon>Nocardiopsidaceae</taxon>
        <taxon>Nocardiopsis</taxon>
    </lineage>
</organism>
<proteinExistence type="inferred from homology"/>
<evidence type="ECO:0000313" key="6">
    <source>
        <dbReference type="EMBL" id="MFB8768200.1"/>
    </source>
</evidence>
<evidence type="ECO:0000256" key="4">
    <source>
        <dbReference type="ARBA" id="ARBA00023163"/>
    </source>
</evidence>
<sequence>MEIRHLALLRELAERGSVTAVAEATHRTPSAVSQQLKAAQREFGTPLVEPSGRGLRLNEAGLLLAEGGVSVAAALERVQARWDSFRGEPSGTVTVAALPSAATFLLSDAMHDLADTSITLRCSDYDLAEVEFAGLTADNDIVIAHSLTSVRPAGAEGLTVRPLAREPLDIAMAADHPLADRTDVSPDDLVDLEWIGVPEGYPFDTVPKAIEQVTGKELRVTQRLWDNRLIESLVAGSALVAVLPRFTTPPDSGVVLRPLTGVPSARHVSAVLRPDKAERLAVQRVLRAFEKVGAEVERRHRRD</sequence>
<evidence type="ECO:0000256" key="2">
    <source>
        <dbReference type="ARBA" id="ARBA00023015"/>
    </source>
</evidence>
<keyword evidence="2" id="KW-0805">Transcription regulation</keyword>
<gene>
    <name evidence="6" type="ORF">VSQ78_10850</name>
</gene>
<reference evidence="6 7" key="1">
    <citation type="submission" date="2024-01" db="EMBL/GenBank/DDBJ databases">
        <title>Genome mining of biosynthetic gene clusters to explore secondary metabolites of Streptomyces sp.</title>
        <authorList>
            <person name="Baig A."/>
            <person name="Ajitkumar Shintre N."/>
            <person name="Kumar H."/>
            <person name="Anbarasu A."/>
            <person name="Ramaiah S."/>
        </authorList>
    </citation>
    <scope>NUCLEOTIDE SEQUENCE [LARGE SCALE GENOMIC DNA]</scope>
    <source>
        <strain evidence="6 7">A01</strain>
    </source>
</reference>
<evidence type="ECO:0000259" key="5">
    <source>
        <dbReference type="PROSITE" id="PS50931"/>
    </source>
</evidence>
<keyword evidence="4" id="KW-0804">Transcription</keyword>
<keyword evidence="7" id="KW-1185">Reference proteome</keyword>
<dbReference type="InterPro" id="IPR005119">
    <property type="entry name" value="LysR_subst-bd"/>
</dbReference>
<dbReference type="SUPFAM" id="SSF53850">
    <property type="entry name" value="Periplasmic binding protein-like II"/>
    <property type="match status" value="1"/>
</dbReference>
<dbReference type="Pfam" id="PF00126">
    <property type="entry name" value="HTH_1"/>
    <property type="match status" value="1"/>
</dbReference>
<comment type="similarity">
    <text evidence="1">Belongs to the LysR transcriptional regulatory family.</text>
</comment>
<accession>A0ABV5DUC9</accession>
<keyword evidence="3" id="KW-0238">DNA-binding</keyword>
<evidence type="ECO:0000313" key="7">
    <source>
        <dbReference type="Proteomes" id="UP001585053"/>
    </source>
</evidence>
<dbReference type="PROSITE" id="PS50931">
    <property type="entry name" value="HTH_LYSR"/>
    <property type="match status" value="1"/>
</dbReference>
<evidence type="ECO:0000256" key="1">
    <source>
        <dbReference type="ARBA" id="ARBA00009437"/>
    </source>
</evidence>
<dbReference type="PANTHER" id="PTHR30346:SF29">
    <property type="entry name" value="LYSR SUBSTRATE-BINDING"/>
    <property type="match status" value="1"/>
</dbReference>
<protein>
    <submittedName>
        <fullName evidence="6">LysR family transcriptional regulator</fullName>
    </submittedName>
</protein>
<dbReference type="RefSeq" id="WP_017533567.1">
    <property type="nucleotide sequence ID" value="NZ_JAYMRS010000003.1"/>
</dbReference>
<feature type="domain" description="HTH lysR-type" evidence="5">
    <location>
        <begin position="1"/>
        <end position="58"/>
    </location>
</feature>
<dbReference type="InterPro" id="IPR036388">
    <property type="entry name" value="WH-like_DNA-bd_sf"/>
</dbReference>
<dbReference type="InterPro" id="IPR000847">
    <property type="entry name" value="LysR_HTH_N"/>
</dbReference>
<dbReference type="EMBL" id="JAYMRS010000003">
    <property type="protein sequence ID" value="MFB8768200.1"/>
    <property type="molecule type" value="Genomic_DNA"/>
</dbReference>
<comment type="caution">
    <text evidence="6">The sequence shown here is derived from an EMBL/GenBank/DDBJ whole genome shotgun (WGS) entry which is preliminary data.</text>
</comment>
<dbReference type="Pfam" id="PF03466">
    <property type="entry name" value="LysR_substrate"/>
    <property type="match status" value="1"/>
</dbReference>
<dbReference type="InterPro" id="IPR036390">
    <property type="entry name" value="WH_DNA-bd_sf"/>
</dbReference>
<dbReference type="PANTHER" id="PTHR30346">
    <property type="entry name" value="TRANSCRIPTIONAL DUAL REGULATOR HCAR-RELATED"/>
    <property type="match status" value="1"/>
</dbReference>
<dbReference type="Gene3D" id="3.40.190.10">
    <property type="entry name" value="Periplasmic binding protein-like II"/>
    <property type="match status" value="2"/>
</dbReference>
<name>A0ABV5DUC9_9ACTN</name>
<dbReference type="Proteomes" id="UP001585053">
    <property type="component" value="Unassembled WGS sequence"/>
</dbReference>
<evidence type="ECO:0000256" key="3">
    <source>
        <dbReference type="ARBA" id="ARBA00023125"/>
    </source>
</evidence>
<dbReference type="Gene3D" id="1.10.10.10">
    <property type="entry name" value="Winged helix-like DNA-binding domain superfamily/Winged helix DNA-binding domain"/>
    <property type="match status" value="1"/>
</dbReference>